<feature type="transmembrane region" description="Helical" evidence="1">
    <location>
        <begin position="27"/>
        <end position="48"/>
    </location>
</feature>
<sequence length="113" mass="13232">MLAFNETTEAIRFYNNIGLDIMLLNVFVYWLELILLLSSMGSMTIYLVISKMNKRFHSMLRILMNLLCCGMLIASFFRLFMIPIRLLLVICYELPINHMVLLLRISPVLDLNL</sequence>
<dbReference type="EMBL" id="JAHQIW010007172">
    <property type="protein sequence ID" value="KAJ1372695.1"/>
    <property type="molecule type" value="Genomic_DNA"/>
</dbReference>
<keyword evidence="1" id="KW-1133">Transmembrane helix</keyword>
<proteinExistence type="predicted"/>
<dbReference type="Proteomes" id="UP001196413">
    <property type="component" value="Unassembled WGS sequence"/>
</dbReference>
<reference evidence="2" key="1">
    <citation type="submission" date="2021-06" db="EMBL/GenBank/DDBJ databases">
        <title>Parelaphostrongylus tenuis whole genome reference sequence.</title>
        <authorList>
            <person name="Garwood T.J."/>
            <person name="Larsen P.A."/>
            <person name="Fountain-Jones N.M."/>
            <person name="Garbe J.R."/>
            <person name="Macchietto M.G."/>
            <person name="Kania S.A."/>
            <person name="Gerhold R.W."/>
            <person name="Richards J.E."/>
            <person name="Wolf T.M."/>
        </authorList>
    </citation>
    <scope>NUCLEOTIDE SEQUENCE</scope>
    <source>
        <strain evidence="2">MNPRO001-30</strain>
        <tissue evidence="2">Meninges</tissue>
    </source>
</reference>
<keyword evidence="1" id="KW-0812">Transmembrane</keyword>
<keyword evidence="3" id="KW-1185">Reference proteome</keyword>
<keyword evidence="1" id="KW-0472">Membrane</keyword>
<evidence type="ECO:0000313" key="3">
    <source>
        <dbReference type="Proteomes" id="UP001196413"/>
    </source>
</evidence>
<comment type="caution">
    <text evidence="2">The sequence shown here is derived from an EMBL/GenBank/DDBJ whole genome shotgun (WGS) entry which is preliminary data.</text>
</comment>
<organism evidence="2 3">
    <name type="scientific">Parelaphostrongylus tenuis</name>
    <name type="common">Meningeal worm</name>
    <dbReference type="NCBI Taxonomy" id="148309"/>
    <lineage>
        <taxon>Eukaryota</taxon>
        <taxon>Metazoa</taxon>
        <taxon>Ecdysozoa</taxon>
        <taxon>Nematoda</taxon>
        <taxon>Chromadorea</taxon>
        <taxon>Rhabditida</taxon>
        <taxon>Rhabditina</taxon>
        <taxon>Rhabditomorpha</taxon>
        <taxon>Strongyloidea</taxon>
        <taxon>Metastrongylidae</taxon>
        <taxon>Parelaphostrongylus</taxon>
    </lineage>
</organism>
<evidence type="ECO:0000256" key="1">
    <source>
        <dbReference type="SAM" id="Phobius"/>
    </source>
</evidence>
<accession>A0AAD5WK34</accession>
<gene>
    <name evidence="2" type="ORF">KIN20_034915</name>
</gene>
<dbReference type="AlphaFoldDB" id="A0AAD5WK34"/>
<feature type="transmembrane region" description="Helical" evidence="1">
    <location>
        <begin position="60"/>
        <end position="80"/>
    </location>
</feature>
<name>A0AAD5WK34_PARTN</name>
<protein>
    <submittedName>
        <fullName evidence="2">Uncharacterized protein</fullName>
    </submittedName>
</protein>
<evidence type="ECO:0000313" key="2">
    <source>
        <dbReference type="EMBL" id="KAJ1372695.1"/>
    </source>
</evidence>